<evidence type="ECO:0000313" key="2">
    <source>
        <dbReference type="EMBL" id="MBS8122435.1"/>
    </source>
</evidence>
<proteinExistence type="predicted"/>
<reference evidence="2 3" key="1">
    <citation type="journal article" date="2021" name="Nat. Commun.">
        <title>Reductive evolution and unique predatory mode in the CPR bacterium Vampirococcus lugosii.</title>
        <authorList>
            <person name="Moreira D."/>
            <person name="Zivanovic Y."/>
            <person name="Lopez-Archilla A.I."/>
            <person name="Iniesto M."/>
            <person name="Lopez-Garcia P."/>
        </authorList>
    </citation>
    <scope>NUCLEOTIDE SEQUENCE [LARGE SCALE GENOMIC DNA]</scope>
    <source>
        <strain evidence="2">Chiprana</strain>
    </source>
</reference>
<keyword evidence="3" id="KW-1185">Reference proteome</keyword>
<evidence type="ECO:0000313" key="3">
    <source>
        <dbReference type="Proteomes" id="UP000680365"/>
    </source>
</evidence>
<evidence type="ECO:0000256" key="1">
    <source>
        <dbReference type="SAM" id="Phobius"/>
    </source>
</evidence>
<protein>
    <recommendedName>
        <fullName evidence="4">Cell division protein DivIB</fullName>
    </recommendedName>
</protein>
<name>A0ABS5QMJ8_9BACT</name>
<sequence length="280" mass="33116">MKHKLGSKRFWKREKNLFKKKLRYINIFLNKNKKKYFFLFFFIIFSFILYVSLQYTILSDDYEIKEIRFLEKNINDYPNKDMFSKIQSGIIGENYYIFKYLKKGNYEKQILDEFNILKSFDINHIGNGVAILNVNYVDFDFIFTNDNSYIASFGENMFSLYSGSSLISENNKIKIPNYIKKSHMDKSFFYKVNSNLLKSQIEDIKNIVGEENIDYIKYIPGASRTIVYQNNGPDLYFNNLVDISLQLKKYRGIVASSLVNYKSLLEIDLGSNNDVIIKNK</sequence>
<keyword evidence="1" id="KW-0812">Transmembrane</keyword>
<keyword evidence="1" id="KW-0472">Membrane</keyword>
<evidence type="ECO:0008006" key="4">
    <source>
        <dbReference type="Google" id="ProtNLM"/>
    </source>
</evidence>
<feature type="transmembrane region" description="Helical" evidence="1">
    <location>
        <begin position="36"/>
        <end position="58"/>
    </location>
</feature>
<gene>
    <name evidence="2" type="ORF">VAMP_18n248</name>
</gene>
<keyword evidence="1" id="KW-1133">Transmembrane helix</keyword>
<accession>A0ABS5QMJ8</accession>
<dbReference type="EMBL" id="JAEDAM010000096">
    <property type="protein sequence ID" value="MBS8122435.1"/>
    <property type="molecule type" value="Genomic_DNA"/>
</dbReference>
<dbReference type="Proteomes" id="UP000680365">
    <property type="component" value="Unassembled WGS sequence"/>
</dbReference>
<organism evidence="2 3">
    <name type="scientific">Candidatus Vampirococcus lugosii</name>
    <dbReference type="NCBI Taxonomy" id="2789015"/>
    <lineage>
        <taxon>Bacteria</taxon>
        <taxon>Candidatus Absconditibacteriota</taxon>
        <taxon>Vampirococcus</taxon>
    </lineage>
</organism>
<comment type="caution">
    <text evidence="2">The sequence shown here is derived from an EMBL/GenBank/DDBJ whole genome shotgun (WGS) entry which is preliminary data.</text>
</comment>